<proteinExistence type="predicted"/>
<gene>
    <name evidence="1" type="ORF">UFOVP640_37</name>
</gene>
<dbReference type="EMBL" id="LR796599">
    <property type="protein sequence ID" value="CAB4153920.1"/>
    <property type="molecule type" value="Genomic_DNA"/>
</dbReference>
<accession>A0A6J5NA11</accession>
<protein>
    <submittedName>
        <fullName evidence="1">Uncharacterized protein</fullName>
    </submittedName>
</protein>
<evidence type="ECO:0000313" key="1">
    <source>
        <dbReference type="EMBL" id="CAB4153920.1"/>
    </source>
</evidence>
<reference evidence="1" key="1">
    <citation type="submission" date="2020-04" db="EMBL/GenBank/DDBJ databases">
        <authorList>
            <person name="Chiriac C."/>
            <person name="Salcher M."/>
            <person name="Ghai R."/>
            <person name="Kavagutti S V."/>
        </authorList>
    </citation>
    <scope>NUCLEOTIDE SEQUENCE</scope>
</reference>
<organism evidence="1">
    <name type="scientific">uncultured Caudovirales phage</name>
    <dbReference type="NCBI Taxonomy" id="2100421"/>
    <lineage>
        <taxon>Viruses</taxon>
        <taxon>Duplodnaviria</taxon>
        <taxon>Heunggongvirae</taxon>
        <taxon>Uroviricota</taxon>
        <taxon>Caudoviricetes</taxon>
        <taxon>Peduoviridae</taxon>
        <taxon>Maltschvirus</taxon>
        <taxon>Maltschvirus maltsch</taxon>
    </lineage>
</organism>
<sequence>MALDTRYLTLPAVPLNAEQPPVSRTISPVSGTWANIAANLSYTDPLGTNKNVNNYYKIDQAKSGHIASAVYYTYPNGSFGTSTLSVKSWNTSANAFAGTITGGFKSNTTSIYSWVKWSDNSRYLNVIEWPDLSSSNVQVYERIDNTLTYKASVNLAWLVYESGWTPTGDRLFLGNVVYDFNGTALTSAGNVFVDRNGSTIANFIPTFNRWGNLALGGSSSQYYVYNTATSPYRQRNMNNLGTSAYTLTLADGSQLSIAQADGAPESPRAWSGETNDIIGFVGLDGSHLDGNVTWQGQAVVHSYVSGGTHANGIQIAQDTISIATRFPTLSAANITVSNDPVRPLNERYYVYARGGYNDMVVGKNGNTVYLVNNKRTYLENYTSNANAYITVWNRDSNFALESNISLGRLSTDNGYKFFSGEFATVLERKVQSGEFSSYIDGAYAEQDYFVDGLVAASAGITIDGRIFQRAGASITSISSVEASGRRRIFIADDEYVEAGYYLDGYTAFEPKGSSDLQSAFTANITGTVLPGALLDLQSAFDITIEGGVVSLAEANLSTAFDTTISAAKIRNATATIDVVSTFNATASRTRGVTSQQDAVATVSIDGQRLKGGVATVDVVATQTTTGSRTTRAAVNLLSEGFATLAGGATRDKGADLVAQFSLTASANKTAGAQTTIDSAFTVTAIGTVPVIKRGEFNFVTTFTQDTTARRFVGVTGNLQTNFQTTIIGGKQVSASATFEVLDFVVINSKILHLPYALQFQVVYEERSLNVPLDIRTLDVPFEDRVNMVSQEQRSLDVAAEDRELDASL</sequence>
<name>A0A6J5NA11_9CAUD</name>